<keyword evidence="11" id="KW-0675">Receptor</keyword>
<keyword evidence="9 17" id="KW-0472">Membrane</keyword>
<name>L5LRP4_MYODS</name>
<dbReference type="GO" id="GO:0016020">
    <property type="term" value="C:membrane"/>
    <property type="evidence" value="ECO:0007669"/>
    <property type="project" value="UniProtKB-SubCell"/>
</dbReference>
<dbReference type="FunFam" id="3.10.100.10:FF:000082">
    <property type="entry name" value="CD302 antigen isoform X2"/>
    <property type="match status" value="1"/>
</dbReference>
<comment type="function">
    <text evidence="14">Potential multifunctional C-type lectin receptor that may play roles in endocytosis and phagocytosis as well as in cell adhesion and migration.</text>
</comment>
<dbReference type="Pfam" id="PF00059">
    <property type="entry name" value="Lectin_C"/>
    <property type="match status" value="1"/>
</dbReference>
<comment type="subcellular location">
    <subcellularLocation>
        <location evidence="2">Cell projection</location>
        <location evidence="2">Filopodium</location>
    </subcellularLocation>
    <subcellularLocation>
        <location evidence="3">Cytoplasm</location>
        <location evidence="3">Cell cortex</location>
    </subcellularLocation>
    <subcellularLocation>
        <location evidence="1">Membrane</location>
        <topology evidence="1">Single-pass type I membrane protein</topology>
    </subcellularLocation>
</comment>
<evidence type="ECO:0000256" key="11">
    <source>
        <dbReference type="ARBA" id="ARBA00023170"/>
    </source>
</evidence>
<keyword evidence="10" id="KW-1015">Disulfide bond</keyword>
<keyword evidence="6" id="KW-0732">Signal</keyword>
<proteinExistence type="predicted"/>
<evidence type="ECO:0000256" key="5">
    <source>
        <dbReference type="ARBA" id="ARBA00022692"/>
    </source>
</evidence>
<evidence type="ECO:0000256" key="3">
    <source>
        <dbReference type="ARBA" id="ARBA00004544"/>
    </source>
</evidence>
<evidence type="ECO:0000256" key="8">
    <source>
        <dbReference type="ARBA" id="ARBA00022989"/>
    </source>
</evidence>
<evidence type="ECO:0000256" key="1">
    <source>
        <dbReference type="ARBA" id="ARBA00004479"/>
    </source>
</evidence>
<keyword evidence="5 17" id="KW-0812">Transmembrane</keyword>
<dbReference type="CDD" id="cd00037">
    <property type="entry name" value="CLECT"/>
    <property type="match status" value="1"/>
</dbReference>
<dbReference type="GO" id="GO:0005938">
    <property type="term" value="C:cell cortex"/>
    <property type="evidence" value="ECO:0007669"/>
    <property type="project" value="UniProtKB-SubCell"/>
</dbReference>
<organism evidence="19 20">
    <name type="scientific">Myotis davidii</name>
    <name type="common">David's myotis</name>
    <dbReference type="NCBI Taxonomy" id="225400"/>
    <lineage>
        <taxon>Eukaryota</taxon>
        <taxon>Metazoa</taxon>
        <taxon>Chordata</taxon>
        <taxon>Craniata</taxon>
        <taxon>Vertebrata</taxon>
        <taxon>Euteleostomi</taxon>
        <taxon>Mammalia</taxon>
        <taxon>Eutheria</taxon>
        <taxon>Laurasiatheria</taxon>
        <taxon>Chiroptera</taxon>
        <taxon>Yangochiroptera</taxon>
        <taxon>Vespertilionidae</taxon>
        <taxon>Myotis</taxon>
    </lineage>
</organism>
<accession>L5LRP4</accession>
<evidence type="ECO:0000256" key="9">
    <source>
        <dbReference type="ARBA" id="ARBA00023136"/>
    </source>
</evidence>
<evidence type="ECO:0000256" key="12">
    <source>
        <dbReference type="ARBA" id="ARBA00023180"/>
    </source>
</evidence>
<gene>
    <name evidence="19" type="ORF">MDA_GLEAN10024198</name>
</gene>
<dbReference type="InterPro" id="IPR050111">
    <property type="entry name" value="C-type_lectin/snaclec_domain"/>
</dbReference>
<evidence type="ECO:0000256" key="14">
    <source>
        <dbReference type="ARBA" id="ARBA00037495"/>
    </source>
</evidence>
<evidence type="ECO:0000256" key="13">
    <source>
        <dbReference type="ARBA" id="ARBA00023273"/>
    </source>
</evidence>
<dbReference type="InterPro" id="IPR016186">
    <property type="entry name" value="C-type_lectin-like/link_sf"/>
</dbReference>
<dbReference type="InterPro" id="IPR001304">
    <property type="entry name" value="C-type_lectin-like"/>
</dbReference>
<evidence type="ECO:0000256" key="2">
    <source>
        <dbReference type="ARBA" id="ARBA00004486"/>
    </source>
</evidence>
<evidence type="ECO:0000256" key="15">
    <source>
        <dbReference type="ARBA" id="ARBA00040676"/>
    </source>
</evidence>
<evidence type="ECO:0000313" key="20">
    <source>
        <dbReference type="Proteomes" id="UP000010556"/>
    </source>
</evidence>
<keyword evidence="4" id="KW-0963">Cytoplasm</keyword>
<dbReference type="GO" id="GO:0030246">
    <property type="term" value="F:carbohydrate binding"/>
    <property type="evidence" value="ECO:0007669"/>
    <property type="project" value="UniProtKB-KW"/>
</dbReference>
<evidence type="ECO:0000256" key="10">
    <source>
        <dbReference type="ARBA" id="ARBA00023157"/>
    </source>
</evidence>
<reference evidence="20" key="1">
    <citation type="journal article" date="2013" name="Science">
        <title>Comparative analysis of bat genomes provides insight into the evolution of flight and immunity.</title>
        <authorList>
            <person name="Zhang G."/>
            <person name="Cowled C."/>
            <person name="Shi Z."/>
            <person name="Huang Z."/>
            <person name="Bishop-Lilly K.A."/>
            <person name="Fang X."/>
            <person name="Wynne J.W."/>
            <person name="Xiong Z."/>
            <person name="Baker M.L."/>
            <person name="Zhao W."/>
            <person name="Tachedjian M."/>
            <person name="Zhu Y."/>
            <person name="Zhou P."/>
            <person name="Jiang X."/>
            <person name="Ng J."/>
            <person name="Yang L."/>
            <person name="Wu L."/>
            <person name="Xiao J."/>
            <person name="Feng Y."/>
            <person name="Chen Y."/>
            <person name="Sun X."/>
            <person name="Zhang Y."/>
            <person name="Marsh G.A."/>
            <person name="Crameri G."/>
            <person name="Broder C.C."/>
            <person name="Frey K.G."/>
            <person name="Wang L.F."/>
            <person name="Wang J."/>
        </authorList>
    </citation>
    <scope>NUCLEOTIDE SEQUENCE [LARGE SCALE GENOMIC DNA]</scope>
</reference>
<dbReference type="AlphaFoldDB" id="L5LRP4"/>
<feature type="transmembrane region" description="Helical" evidence="17">
    <location>
        <begin position="209"/>
        <end position="233"/>
    </location>
</feature>
<dbReference type="PANTHER" id="PTHR22803">
    <property type="entry name" value="MANNOSE, PHOSPHOLIPASE, LECTIN RECEPTOR RELATED"/>
    <property type="match status" value="1"/>
</dbReference>
<evidence type="ECO:0000256" key="17">
    <source>
        <dbReference type="SAM" id="Phobius"/>
    </source>
</evidence>
<dbReference type="PROSITE" id="PS50041">
    <property type="entry name" value="C_TYPE_LECTIN_2"/>
    <property type="match status" value="1"/>
</dbReference>
<dbReference type="GO" id="GO:0030175">
    <property type="term" value="C:filopodium"/>
    <property type="evidence" value="ECO:0007669"/>
    <property type="project" value="UniProtKB-SubCell"/>
</dbReference>
<dbReference type="InterPro" id="IPR016187">
    <property type="entry name" value="CTDL_fold"/>
</dbReference>
<keyword evidence="8 17" id="KW-1133">Transmembrane helix</keyword>
<sequence>MTPEENTTLLNMWFKRKTQQTHFLCKHVKYVAGVHSGERLPSPSTTEGTIIGITEQNKQELDCPSSNWVQFQDSCYIFLQDTIKVESIEDVRNQCTDHGADMISIHNEEENAFILDTLKKQWKGPDDILLGMFFDTDDQSFKWFDKSNMTFRKWTDQDEEEEDLVDTCAFLHTATGEWKKGNCEVSSVPGALCKAAIPYEKKYLSDNHILISALVIASTVILTVLGAIVWFLYKRNLHSGFTTVFSVAPQSPYNDDCVLVVAEENEHAVQFD</sequence>
<dbReference type="Gene3D" id="3.10.100.10">
    <property type="entry name" value="Mannose-Binding Protein A, subunit A"/>
    <property type="match status" value="1"/>
</dbReference>
<keyword evidence="7" id="KW-0430">Lectin</keyword>
<dbReference type="SUPFAM" id="SSF56436">
    <property type="entry name" value="C-type lectin-like"/>
    <property type="match status" value="1"/>
</dbReference>
<evidence type="ECO:0000313" key="19">
    <source>
        <dbReference type="EMBL" id="ELK28148.1"/>
    </source>
</evidence>
<dbReference type="EMBL" id="KB109552">
    <property type="protein sequence ID" value="ELK28148.1"/>
    <property type="molecule type" value="Genomic_DNA"/>
</dbReference>
<dbReference type="SMART" id="SM00034">
    <property type="entry name" value="CLECT"/>
    <property type="match status" value="1"/>
</dbReference>
<evidence type="ECO:0000256" key="7">
    <source>
        <dbReference type="ARBA" id="ARBA00022734"/>
    </source>
</evidence>
<protein>
    <recommendedName>
        <fullName evidence="15">CD302 antigen</fullName>
    </recommendedName>
    <alternativeName>
        <fullName evidence="16">Type I transmembrane C-type lectin receptor DCL-1</fullName>
    </alternativeName>
</protein>
<keyword evidence="13" id="KW-0966">Cell projection</keyword>
<feature type="domain" description="C-type lectin" evidence="18">
    <location>
        <begin position="71"/>
        <end position="184"/>
    </location>
</feature>
<dbReference type="Proteomes" id="UP000010556">
    <property type="component" value="Unassembled WGS sequence"/>
</dbReference>
<evidence type="ECO:0000256" key="16">
    <source>
        <dbReference type="ARBA" id="ARBA00083256"/>
    </source>
</evidence>
<evidence type="ECO:0000259" key="18">
    <source>
        <dbReference type="PROSITE" id="PS50041"/>
    </source>
</evidence>
<evidence type="ECO:0000256" key="4">
    <source>
        <dbReference type="ARBA" id="ARBA00022490"/>
    </source>
</evidence>
<keyword evidence="12" id="KW-0325">Glycoprotein</keyword>
<evidence type="ECO:0000256" key="6">
    <source>
        <dbReference type="ARBA" id="ARBA00022729"/>
    </source>
</evidence>
<keyword evidence="20" id="KW-1185">Reference proteome</keyword>